<dbReference type="Gene3D" id="3.20.20.80">
    <property type="entry name" value="Glycosidases"/>
    <property type="match status" value="1"/>
</dbReference>
<dbReference type="InterPro" id="IPR003646">
    <property type="entry name" value="SH3-like_bac-type"/>
</dbReference>
<dbReference type="InterPro" id="IPR017853">
    <property type="entry name" value="GH"/>
</dbReference>
<dbReference type="InterPro" id="IPR018077">
    <property type="entry name" value="Glyco_hydro_fam25_subgr"/>
</dbReference>
<evidence type="ECO:0000256" key="2">
    <source>
        <dbReference type="ARBA" id="ARBA00022801"/>
    </source>
</evidence>
<dbReference type="EMBL" id="CABFNH010000010">
    <property type="protein sequence ID" value="VTZ89758.1"/>
    <property type="molecule type" value="Genomic_DNA"/>
</dbReference>
<dbReference type="AlphaFoldDB" id="A0A508YIE1"/>
<dbReference type="Gene3D" id="2.30.30.40">
    <property type="entry name" value="SH3 Domains"/>
    <property type="match status" value="1"/>
</dbReference>
<name>A0A508YIE1_LIMMU</name>
<dbReference type="Pfam" id="PF01183">
    <property type="entry name" value="Glyco_hydro_25"/>
    <property type="match status" value="1"/>
</dbReference>
<dbReference type="PANTHER" id="PTHR34135">
    <property type="entry name" value="LYSOZYME"/>
    <property type="match status" value="1"/>
</dbReference>
<dbReference type="SUPFAM" id="SSF51445">
    <property type="entry name" value="(Trans)glycosidases"/>
    <property type="match status" value="1"/>
</dbReference>
<evidence type="ECO:0000259" key="5">
    <source>
        <dbReference type="SMART" id="SM00287"/>
    </source>
</evidence>
<dbReference type="GO" id="GO:0009253">
    <property type="term" value="P:peptidoglycan catabolic process"/>
    <property type="evidence" value="ECO:0007669"/>
    <property type="project" value="InterPro"/>
</dbReference>
<protein>
    <submittedName>
        <fullName evidence="6">Autolytic lysozyme</fullName>
        <ecNumber evidence="6">3.2.1.17</ecNumber>
    </submittedName>
</protein>
<sequence>MTIKVVDVYSGSPRSYATDPNAQGVIVKATQGTGYVNPYCDTDYQAAKKAGKLLGVYHYAGGGDPVEEAKYFLANVKNYIGEAILGLDWEAGQNASWGNANWCRTFVDYVHSQTGVYPIIYVQFSAVWQVANCSNSCGLWGAGYPTYANSWAVPAFLSSYKFAPWSNLTGWQFTGNTMDRSEFYLDADGWHKLAKGDGTVRPTTQPQPQQDKKAAAESTSAGTTWRDSLGVTWHAENGKFTVGSGYVLHLRWGATPSSSVIAVLYGGSVVKYDAWARTNGFVYLRQPRANGQYGYVACRDARTNEAYGSFE</sequence>
<gene>
    <name evidence="6" type="primary">lyc_1</name>
    <name evidence="6" type="ORF">LMUP508_00883</name>
</gene>
<dbReference type="SMART" id="SM00641">
    <property type="entry name" value="Glyco_25"/>
    <property type="match status" value="1"/>
</dbReference>
<organism evidence="6 7">
    <name type="scientific">Limosilactobacillus mucosae</name>
    <name type="common">Lactobacillus mucosae</name>
    <dbReference type="NCBI Taxonomy" id="97478"/>
    <lineage>
        <taxon>Bacteria</taxon>
        <taxon>Bacillati</taxon>
        <taxon>Bacillota</taxon>
        <taxon>Bacilli</taxon>
        <taxon>Lactobacillales</taxon>
        <taxon>Lactobacillaceae</taxon>
        <taxon>Limosilactobacillus</taxon>
    </lineage>
</organism>
<accession>A0A508YIE1</accession>
<evidence type="ECO:0000313" key="6">
    <source>
        <dbReference type="EMBL" id="VTZ89758.1"/>
    </source>
</evidence>
<reference evidence="6 7" key="1">
    <citation type="submission" date="2019-06" db="EMBL/GenBank/DDBJ databases">
        <authorList>
            <person name="Rodrigo-Torres L."/>
            <person name="Arahal R. D."/>
            <person name="Lucena T."/>
        </authorList>
    </citation>
    <scope>NUCLEOTIDE SEQUENCE [LARGE SCALE GENOMIC DNA]</scope>
    <source>
        <strain evidence="6 7">INIA P508</strain>
    </source>
</reference>
<dbReference type="Proteomes" id="UP000365705">
    <property type="component" value="Unassembled WGS sequence"/>
</dbReference>
<evidence type="ECO:0000256" key="1">
    <source>
        <dbReference type="ARBA" id="ARBA00010646"/>
    </source>
</evidence>
<keyword evidence="3 6" id="KW-0326">Glycosidase</keyword>
<evidence type="ECO:0000256" key="3">
    <source>
        <dbReference type="ARBA" id="ARBA00023295"/>
    </source>
</evidence>
<evidence type="ECO:0000313" key="7">
    <source>
        <dbReference type="Proteomes" id="UP000365705"/>
    </source>
</evidence>
<comment type="similarity">
    <text evidence="1">Belongs to the glycosyl hydrolase 25 family.</text>
</comment>
<dbReference type="GO" id="GO:0016052">
    <property type="term" value="P:carbohydrate catabolic process"/>
    <property type="evidence" value="ECO:0007669"/>
    <property type="project" value="TreeGrafter"/>
</dbReference>
<dbReference type="EC" id="3.2.1.17" evidence="6"/>
<dbReference type="GO" id="GO:0003796">
    <property type="term" value="F:lysozyme activity"/>
    <property type="evidence" value="ECO:0007669"/>
    <property type="project" value="UniProtKB-EC"/>
</dbReference>
<evidence type="ECO:0000256" key="4">
    <source>
        <dbReference type="SAM" id="MobiDB-lite"/>
    </source>
</evidence>
<dbReference type="InterPro" id="IPR002053">
    <property type="entry name" value="Glyco_hydro_25"/>
</dbReference>
<dbReference type="PROSITE" id="PS51904">
    <property type="entry name" value="GLYCOSYL_HYDROL_F25_2"/>
    <property type="match status" value="1"/>
</dbReference>
<keyword evidence="2 6" id="KW-0378">Hydrolase</keyword>
<dbReference type="GO" id="GO:0016998">
    <property type="term" value="P:cell wall macromolecule catabolic process"/>
    <property type="evidence" value="ECO:0007669"/>
    <property type="project" value="InterPro"/>
</dbReference>
<dbReference type="PANTHER" id="PTHR34135:SF2">
    <property type="entry name" value="LYSOZYME"/>
    <property type="match status" value="1"/>
</dbReference>
<feature type="region of interest" description="Disordered" evidence="4">
    <location>
        <begin position="196"/>
        <end position="222"/>
    </location>
</feature>
<feature type="domain" description="SH3b" evidence="5">
    <location>
        <begin position="235"/>
        <end position="304"/>
    </location>
</feature>
<dbReference type="SMART" id="SM00287">
    <property type="entry name" value="SH3b"/>
    <property type="match status" value="1"/>
</dbReference>
<proteinExistence type="inferred from homology"/>
<dbReference type="RefSeq" id="WP_143112896.1">
    <property type="nucleotide sequence ID" value="NZ_CABFNH010000010.1"/>
</dbReference>